<evidence type="ECO:0000259" key="15">
    <source>
        <dbReference type="PROSITE" id="PS50158"/>
    </source>
</evidence>
<feature type="compositionally biased region" description="Basic residues" evidence="13">
    <location>
        <begin position="159"/>
        <end position="181"/>
    </location>
</feature>
<dbReference type="SMART" id="SM00355">
    <property type="entry name" value="ZnF_C2H2"/>
    <property type="match status" value="8"/>
</dbReference>
<feature type="domain" description="C2H2-type" evidence="14">
    <location>
        <begin position="392"/>
        <end position="419"/>
    </location>
</feature>
<evidence type="ECO:0000256" key="4">
    <source>
        <dbReference type="ARBA" id="ARBA00022737"/>
    </source>
</evidence>
<evidence type="ECO:0000256" key="13">
    <source>
        <dbReference type="SAM" id="MobiDB-lite"/>
    </source>
</evidence>
<dbReference type="Pfam" id="PF13917">
    <property type="entry name" value="zf-CCHC_3"/>
    <property type="match status" value="1"/>
</dbReference>
<dbReference type="FunFam" id="3.30.160.60:FF:000425">
    <property type="entry name" value="PLAG1 like zinc finger 1"/>
    <property type="match status" value="1"/>
</dbReference>
<feature type="compositionally biased region" description="Polar residues" evidence="13">
    <location>
        <begin position="62"/>
        <end position="71"/>
    </location>
</feature>
<evidence type="ECO:0000256" key="2">
    <source>
        <dbReference type="ARBA" id="ARBA00006991"/>
    </source>
</evidence>
<dbReference type="InterPro" id="IPR001214">
    <property type="entry name" value="SET_dom"/>
</dbReference>
<dbReference type="FunFam" id="3.30.160.60:FF:000231">
    <property type="entry name" value="PLAG1 like zinc finger 2"/>
    <property type="match status" value="1"/>
</dbReference>
<evidence type="ECO:0000313" key="17">
    <source>
        <dbReference type="EMBL" id="KAK3872202.1"/>
    </source>
</evidence>
<keyword evidence="18" id="KW-1185">Reference proteome</keyword>
<dbReference type="GO" id="GO:0043565">
    <property type="term" value="F:sequence-specific DNA binding"/>
    <property type="evidence" value="ECO:0007669"/>
    <property type="project" value="TreeGrafter"/>
</dbReference>
<dbReference type="FunFam" id="3.30.160.60:FF:000100">
    <property type="entry name" value="Zinc finger 45-like"/>
    <property type="match status" value="1"/>
</dbReference>
<accession>A0AAE1FDR5</accession>
<dbReference type="PANTHER" id="PTHR24408:SF20">
    <property type="entry name" value="ZINC FINGER PROTEIN PLAGL2"/>
    <property type="match status" value="1"/>
</dbReference>
<comment type="similarity">
    <text evidence="2">Belongs to the krueppel C2H2-type zinc-finger protein family.</text>
</comment>
<feature type="compositionally biased region" description="Basic residues" evidence="13">
    <location>
        <begin position="123"/>
        <end position="134"/>
    </location>
</feature>
<evidence type="ECO:0000256" key="10">
    <source>
        <dbReference type="ARBA" id="ARBA00023163"/>
    </source>
</evidence>
<dbReference type="AlphaFoldDB" id="A0AAE1FDR5"/>
<dbReference type="Pfam" id="PF00096">
    <property type="entry name" value="zf-C2H2"/>
    <property type="match status" value="4"/>
</dbReference>
<feature type="compositionally biased region" description="Basic and acidic residues" evidence="13">
    <location>
        <begin position="488"/>
        <end position="497"/>
    </location>
</feature>
<dbReference type="PROSITE" id="PS50280">
    <property type="entry name" value="SET"/>
    <property type="match status" value="1"/>
</dbReference>
<evidence type="ECO:0000256" key="7">
    <source>
        <dbReference type="ARBA" id="ARBA00023015"/>
    </source>
</evidence>
<feature type="region of interest" description="Disordered" evidence="13">
    <location>
        <begin position="739"/>
        <end position="780"/>
    </location>
</feature>
<feature type="region of interest" description="Disordered" evidence="13">
    <location>
        <begin position="467"/>
        <end position="533"/>
    </location>
</feature>
<dbReference type="GO" id="GO:0010557">
    <property type="term" value="P:positive regulation of macromolecule biosynthetic process"/>
    <property type="evidence" value="ECO:0007669"/>
    <property type="project" value="UniProtKB-ARBA"/>
</dbReference>
<name>A0AAE1FDR5_PETCI</name>
<reference evidence="17" key="1">
    <citation type="submission" date="2023-10" db="EMBL/GenBank/DDBJ databases">
        <title>Genome assemblies of two species of porcelain crab, Petrolisthes cinctipes and Petrolisthes manimaculis (Anomura: Porcellanidae).</title>
        <authorList>
            <person name="Angst P."/>
        </authorList>
    </citation>
    <scope>NUCLEOTIDE SEQUENCE</scope>
    <source>
        <strain evidence="17">PB745_01</strain>
        <tissue evidence="17">Gill</tissue>
    </source>
</reference>
<evidence type="ECO:0000259" key="14">
    <source>
        <dbReference type="PROSITE" id="PS50157"/>
    </source>
</evidence>
<dbReference type="PROSITE" id="PS50158">
    <property type="entry name" value="ZF_CCHC"/>
    <property type="match status" value="1"/>
</dbReference>
<feature type="domain" description="SET" evidence="16">
    <location>
        <begin position="246"/>
        <end position="365"/>
    </location>
</feature>
<keyword evidence="11" id="KW-0539">Nucleus</keyword>
<feature type="domain" description="C2H2-type" evidence="14">
    <location>
        <begin position="590"/>
        <end position="617"/>
    </location>
</feature>
<evidence type="ECO:0000313" key="18">
    <source>
        <dbReference type="Proteomes" id="UP001286313"/>
    </source>
</evidence>
<feature type="domain" description="C2H2-type" evidence="14">
    <location>
        <begin position="534"/>
        <end position="561"/>
    </location>
</feature>
<dbReference type="GO" id="GO:0008270">
    <property type="term" value="F:zinc ion binding"/>
    <property type="evidence" value="ECO:0007669"/>
    <property type="project" value="UniProtKB-KW"/>
</dbReference>
<feature type="domain" description="C2H2-type" evidence="14">
    <location>
        <begin position="713"/>
        <end position="736"/>
    </location>
</feature>
<dbReference type="SUPFAM" id="SSF57667">
    <property type="entry name" value="beta-beta-alpha zinc fingers"/>
    <property type="match status" value="3"/>
</dbReference>
<keyword evidence="3" id="KW-0479">Metal-binding</keyword>
<sequence>MEDRPLARIGPTGGGDVRASCKKCGYPGHLTYQCRNFIKVDPKKDVVLDVSSTSSEESDNETPLTQLNTQEMVAKIQEEQRMKKERKVHKKKLKNKDRSRSPGWVKKKRHSETSDSDFDENKKKKKKHKNRHRSCSPERLNKKRYSATSDSDSAYENLKKKKKKHKNRHRSCSPEKLKKKSHSETSDSDSDEESKRMKRKKHKNEKKKKRCEDCQKSHEGDCEEHGPLRRVADTEVSTRARRSLPHILELRDSDDHTGVYTKKLLSKRLQFGPLQAEKVLAGSQQVATEEEINERFGVVFKVVQREGDYILLDTQQEEHSNWMIFVRPAEKKAEQNLVAYQYLGEIFFATIKDIPAQCELKVWYSKEYAERMGTRILAEEGVSWQFRTRQRFRCRGCEVVFSSGASLANHRCVRTSQTTIAKSHSPSLRGRPGKKHVKRSGSQQPAPTPSTSGKKVVAVTQVLEQYQQQQQQELQTPPRQPPQASSTDRSRPPKLKVEASSPVESSDSDDSEGVVVTPQRRSPRSSPRGRGSAYTCSVCQKVFHSPGKLKQHSYSHTGERPFSCTLCHKAFSSRFKLVRHQLIHTTERQHQCPLCDRSFHRKDHLKNHIQIHDPNKQFKCERPNCGKEYNSYMSYRKHCAVHAAEEGDLQCKICQKMFETKPDLIYHLKVHVGSRSVKSPSEKKFQCDHCDRRFFTRKDVKRHLVVHTGKRDFSCTICPQKFGRKDHLVRHIKKSHGVSDLSRVEGLESTPGTSAPQALSPSLSVTSSPPPSTSTNPTFPMVILPEPVAGPSGLSGSPGLATSSGLMGHTSSDSEYITSDHPSFQPEFRLFEEAIKEEPELQPSMEEIAPGGDDLSKILGMYLPSGSINLPGPSILETGVQGEEGEGQRSLLESALLRLPQEQHKEAAVPSEGGSYQDEALTQAQEYSQESLMSVGMLEGAVAASGMAGHSLHSTTLVSHHASGSVVPATTTTVPTTTTSASPTTTASILPSLPGFDQAFP</sequence>
<keyword evidence="9" id="KW-0010">Activator</keyword>
<dbReference type="Gene3D" id="2.170.270.10">
    <property type="entry name" value="SET domain"/>
    <property type="match status" value="1"/>
</dbReference>
<dbReference type="Pfam" id="PF21549">
    <property type="entry name" value="PRDM2_PR"/>
    <property type="match status" value="1"/>
</dbReference>
<feature type="domain" description="C2H2-type" evidence="14">
    <location>
        <begin position="618"/>
        <end position="647"/>
    </location>
</feature>
<feature type="region of interest" description="Disordered" evidence="13">
    <location>
        <begin position="49"/>
        <end position="225"/>
    </location>
</feature>
<keyword evidence="7" id="KW-0805">Transcription regulation</keyword>
<proteinExistence type="inferred from homology"/>
<dbReference type="GO" id="GO:0008757">
    <property type="term" value="F:S-adenosylmethionine-dependent methyltransferase activity"/>
    <property type="evidence" value="ECO:0007669"/>
    <property type="project" value="UniProtKB-ARBA"/>
</dbReference>
<dbReference type="GO" id="GO:0005634">
    <property type="term" value="C:nucleus"/>
    <property type="evidence" value="ECO:0007669"/>
    <property type="project" value="UniProtKB-SubCell"/>
</dbReference>
<dbReference type="Gene3D" id="3.30.160.60">
    <property type="entry name" value="Classic Zinc Finger"/>
    <property type="match status" value="6"/>
</dbReference>
<protein>
    <submittedName>
        <fullName evidence="17">Uncharacterized protein</fullName>
    </submittedName>
</protein>
<feature type="domain" description="CCHC-type" evidence="15">
    <location>
        <begin position="21"/>
        <end position="36"/>
    </location>
</feature>
<dbReference type="PROSITE" id="PS00028">
    <property type="entry name" value="ZINC_FINGER_C2H2_1"/>
    <property type="match status" value="7"/>
</dbReference>
<feature type="domain" description="C2H2-type" evidence="14">
    <location>
        <begin position="649"/>
        <end position="676"/>
    </location>
</feature>
<feature type="compositionally biased region" description="Basic residues" evidence="13">
    <location>
        <begin position="83"/>
        <end position="97"/>
    </location>
</feature>
<feature type="region of interest" description="Disordered" evidence="13">
    <location>
        <begin position="416"/>
        <end position="454"/>
    </location>
</feature>
<dbReference type="GO" id="GO:0008170">
    <property type="term" value="F:N-methyltransferase activity"/>
    <property type="evidence" value="ECO:0007669"/>
    <property type="project" value="UniProtKB-ARBA"/>
</dbReference>
<feature type="compositionally biased region" description="Polar residues" evidence="13">
    <location>
        <begin position="440"/>
        <end position="453"/>
    </location>
</feature>
<dbReference type="InterPro" id="IPR046341">
    <property type="entry name" value="SET_dom_sf"/>
</dbReference>
<feature type="compositionally biased region" description="Polar residues" evidence="13">
    <location>
        <begin position="750"/>
        <end position="759"/>
    </location>
</feature>
<evidence type="ECO:0000256" key="3">
    <source>
        <dbReference type="ARBA" id="ARBA00022723"/>
    </source>
</evidence>
<dbReference type="PANTHER" id="PTHR24408">
    <property type="entry name" value="ZINC FINGER PROTEIN"/>
    <property type="match status" value="1"/>
</dbReference>
<dbReference type="GO" id="GO:0000981">
    <property type="term" value="F:DNA-binding transcription factor activity, RNA polymerase II-specific"/>
    <property type="evidence" value="ECO:0007669"/>
    <property type="project" value="TreeGrafter"/>
</dbReference>
<feature type="compositionally biased region" description="Basic residues" evidence="13">
    <location>
        <begin position="196"/>
        <end position="209"/>
    </location>
</feature>
<feature type="region of interest" description="Disordered" evidence="13">
    <location>
        <begin position="967"/>
        <end position="986"/>
    </location>
</feature>
<feature type="compositionally biased region" description="Polar residues" evidence="13">
    <location>
        <begin position="416"/>
        <end position="426"/>
    </location>
</feature>
<feature type="domain" description="C2H2-type" evidence="14">
    <location>
        <begin position="562"/>
        <end position="589"/>
    </location>
</feature>
<evidence type="ECO:0000256" key="8">
    <source>
        <dbReference type="ARBA" id="ARBA00023125"/>
    </source>
</evidence>
<dbReference type="GO" id="GO:0008276">
    <property type="term" value="F:protein methyltransferase activity"/>
    <property type="evidence" value="ECO:0007669"/>
    <property type="project" value="UniProtKB-ARBA"/>
</dbReference>
<dbReference type="FunFam" id="3.30.160.60:FF:001289">
    <property type="entry name" value="Zinc finger protein 574"/>
    <property type="match status" value="1"/>
</dbReference>
<dbReference type="EMBL" id="JAWQEG010002403">
    <property type="protein sequence ID" value="KAK3872202.1"/>
    <property type="molecule type" value="Genomic_DNA"/>
</dbReference>
<evidence type="ECO:0000256" key="9">
    <source>
        <dbReference type="ARBA" id="ARBA00023159"/>
    </source>
</evidence>
<keyword evidence="8" id="KW-0238">DNA-binding</keyword>
<keyword evidence="5 12" id="KW-0863">Zinc-finger</keyword>
<organism evidence="17 18">
    <name type="scientific">Petrolisthes cinctipes</name>
    <name type="common">Flat porcelain crab</name>
    <dbReference type="NCBI Taxonomy" id="88211"/>
    <lineage>
        <taxon>Eukaryota</taxon>
        <taxon>Metazoa</taxon>
        <taxon>Ecdysozoa</taxon>
        <taxon>Arthropoda</taxon>
        <taxon>Crustacea</taxon>
        <taxon>Multicrustacea</taxon>
        <taxon>Malacostraca</taxon>
        <taxon>Eumalacostraca</taxon>
        <taxon>Eucarida</taxon>
        <taxon>Decapoda</taxon>
        <taxon>Pleocyemata</taxon>
        <taxon>Anomura</taxon>
        <taxon>Galatheoidea</taxon>
        <taxon>Porcellanidae</taxon>
        <taxon>Petrolisthes</taxon>
    </lineage>
</organism>
<evidence type="ECO:0000256" key="11">
    <source>
        <dbReference type="ARBA" id="ARBA00023242"/>
    </source>
</evidence>
<dbReference type="InterPro" id="IPR036236">
    <property type="entry name" value="Znf_C2H2_sf"/>
</dbReference>
<dbReference type="InterPro" id="IPR001878">
    <property type="entry name" value="Znf_CCHC"/>
</dbReference>
<keyword evidence="4" id="KW-0677">Repeat</keyword>
<feature type="compositionally biased region" description="Low complexity" evidence="13">
    <location>
        <begin position="760"/>
        <end position="780"/>
    </location>
</feature>
<feature type="compositionally biased region" description="Low complexity" evidence="13">
    <location>
        <begin position="467"/>
        <end position="477"/>
    </location>
</feature>
<evidence type="ECO:0000256" key="6">
    <source>
        <dbReference type="ARBA" id="ARBA00022833"/>
    </source>
</evidence>
<gene>
    <name evidence="17" type="ORF">Pcinc_022706</name>
</gene>
<evidence type="ECO:0000256" key="12">
    <source>
        <dbReference type="PROSITE-ProRule" id="PRU00042"/>
    </source>
</evidence>
<evidence type="ECO:0000256" key="1">
    <source>
        <dbReference type="ARBA" id="ARBA00004123"/>
    </source>
</evidence>
<feature type="domain" description="C2H2-type" evidence="14">
    <location>
        <begin position="685"/>
        <end position="712"/>
    </location>
</feature>
<dbReference type="FunFam" id="3.30.160.60:FF:000256">
    <property type="entry name" value="PLAG1 like zinc finger 2"/>
    <property type="match status" value="1"/>
</dbReference>
<dbReference type="PROSITE" id="PS50157">
    <property type="entry name" value="ZINC_FINGER_C2H2_2"/>
    <property type="match status" value="8"/>
</dbReference>
<dbReference type="Proteomes" id="UP001286313">
    <property type="component" value="Unassembled WGS sequence"/>
</dbReference>
<comment type="subcellular location">
    <subcellularLocation>
        <location evidence="1">Nucleus</location>
    </subcellularLocation>
</comment>
<evidence type="ECO:0000256" key="5">
    <source>
        <dbReference type="ARBA" id="ARBA00022771"/>
    </source>
</evidence>
<keyword evidence="6" id="KW-0862">Zinc</keyword>
<evidence type="ECO:0000259" key="16">
    <source>
        <dbReference type="PROSITE" id="PS50280"/>
    </source>
</evidence>
<feature type="compositionally biased region" description="Basic and acidic residues" evidence="13">
    <location>
        <begin position="210"/>
        <end position="225"/>
    </location>
</feature>
<comment type="caution">
    <text evidence="17">The sequence shown here is derived from an EMBL/GenBank/DDBJ whole genome shotgun (WGS) entry which is preliminary data.</text>
</comment>
<keyword evidence="10" id="KW-0804">Transcription</keyword>
<dbReference type="InterPro" id="IPR013087">
    <property type="entry name" value="Znf_C2H2_type"/>
</dbReference>